<evidence type="ECO:0000256" key="1">
    <source>
        <dbReference type="SAM" id="SignalP"/>
    </source>
</evidence>
<sequence length="129" mass="14797">MKKLTIFILSILFLASCTVDSPISAVQTFYKQIQSKDYQTACQSMINSTLQLLDENQLKTCSDYYQQNYEQMTEFTVENALPLATDKLQNLGVSEGFVVYYTAKLNPEVKHEQINVVRVNGKNVLVWDR</sequence>
<feature type="chain" id="PRO_5013580775" description="DUF4878 domain-containing protein" evidence="1">
    <location>
        <begin position="26"/>
        <end position="129"/>
    </location>
</feature>
<dbReference type="AlphaFoldDB" id="A0A2H0B6A3"/>
<evidence type="ECO:0008006" key="4">
    <source>
        <dbReference type="Google" id="ProtNLM"/>
    </source>
</evidence>
<dbReference type="Proteomes" id="UP000229459">
    <property type="component" value="Unassembled WGS sequence"/>
</dbReference>
<comment type="caution">
    <text evidence="2">The sequence shown here is derived from an EMBL/GenBank/DDBJ whole genome shotgun (WGS) entry which is preliminary data.</text>
</comment>
<name>A0A2H0B6A3_9BACT</name>
<reference evidence="2 3" key="1">
    <citation type="submission" date="2017-09" db="EMBL/GenBank/DDBJ databases">
        <title>Depth-based differentiation of microbial function through sediment-hosted aquifers and enrichment of novel symbionts in the deep terrestrial subsurface.</title>
        <authorList>
            <person name="Probst A.J."/>
            <person name="Ladd B."/>
            <person name="Jarett J.K."/>
            <person name="Geller-Mcgrath D.E."/>
            <person name="Sieber C.M."/>
            <person name="Emerson J.B."/>
            <person name="Anantharaman K."/>
            <person name="Thomas B.C."/>
            <person name="Malmstrom R."/>
            <person name="Stieglmeier M."/>
            <person name="Klingl A."/>
            <person name="Woyke T."/>
            <person name="Ryan C.M."/>
            <person name="Banfield J.F."/>
        </authorList>
    </citation>
    <scope>NUCLEOTIDE SEQUENCE [LARGE SCALE GENOMIC DNA]</scope>
    <source>
        <strain evidence="2">CG23_combo_of_CG06-09_8_20_14_all_34_8</strain>
    </source>
</reference>
<evidence type="ECO:0000313" key="2">
    <source>
        <dbReference type="EMBL" id="PIP53213.1"/>
    </source>
</evidence>
<dbReference type="EMBL" id="PCSR01000051">
    <property type="protein sequence ID" value="PIP53213.1"/>
    <property type="molecule type" value="Genomic_DNA"/>
</dbReference>
<evidence type="ECO:0000313" key="3">
    <source>
        <dbReference type="Proteomes" id="UP000229459"/>
    </source>
</evidence>
<keyword evidence="1" id="KW-0732">Signal</keyword>
<protein>
    <recommendedName>
        <fullName evidence="4">DUF4878 domain-containing protein</fullName>
    </recommendedName>
</protein>
<gene>
    <name evidence="2" type="ORF">COX08_02215</name>
</gene>
<feature type="signal peptide" evidence="1">
    <location>
        <begin position="1"/>
        <end position="25"/>
    </location>
</feature>
<dbReference type="PROSITE" id="PS51257">
    <property type="entry name" value="PROKAR_LIPOPROTEIN"/>
    <property type="match status" value="1"/>
</dbReference>
<organism evidence="2 3">
    <name type="scientific">Candidatus Beckwithbacteria bacterium CG23_combo_of_CG06-09_8_20_14_all_34_8</name>
    <dbReference type="NCBI Taxonomy" id="1974497"/>
    <lineage>
        <taxon>Bacteria</taxon>
        <taxon>Candidatus Beckwithiibacteriota</taxon>
    </lineage>
</organism>
<proteinExistence type="predicted"/>
<accession>A0A2H0B6A3</accession>